<organism evidence="1 2">
    <name type="scientific">Methanosarcina siciliae C2J</name>
    <dbReference type="NCBI Taxonomy" id="1434118"/>
    <lineage>
        <taxon>Archaea</taxon>
        <taxon>Methanobacteriati</taxon>
        <taxon>Methanobacteriota</taxon>
        <taxon>Stenosarchaea group</taxon>
        <taxon>Methanomicrobia</taxon>
        <taxon>Methanosarcinales</taxon>
        <taxon>Methanosarcinaceae</taxon>
        <taxon>Methanosarcina</taxon>
    </lineage>
</organism>
<accession>A0A0E3PQ60</accession>
<dbReference type="GO" id="GO:0008865">
    <property type="term" value="F:fructokinase activity"/>
    <property type="evidence" value="ECO:0007669"/>
    <property type="project" value="UniProtKB-EC"/>
</dbReference>
<dbReference type="Proteomes" id="UP000033123">
    <property type="component" value="Chromosome"/>
</dbReference>
<name>A0A0E3PQ60_9EURY</name>
<dbReference type="PATRIC" id="fig|1434118.4.peg.2731"/>
<gene>
    <name evidence="1" type="ORF">MSSAC_2132</name>
</gene>
<dbReference type="HOGENOM" id="CLU_3282922_0_0_2"/>
<proteinExistence type="predicted"/>
<evidence type="ECO:0000313" key="1">
    <source>
        <dbReference type="EMBL" id="AKB36722.1"/>
    </source>
</evidence>
<dbReference type="KEGG" id="msj:MSSAC_2132"/>
<reference evidence="1 2" key="1">
    <citation type="submission" date="2014-07" db="EMBL/GenBank/DDBJ databases">
        <title>Methanogenic archaea and the global carbon cycle.</title>
        <authorList>
            <person name="Henriksen J.R."/>
            <person name="Luke J."/>
            <person name="Reinhart S."/>
            <person name="Benedict M.N."/>
            <person name="Youngblut N.D."/>
            <person name="Metcalf M.E."/>
            <person name="Whitaker R.J."/>
            <person name="Metcalf W.W."/>
        </authorList>
    </citation>
    <scope>NUCLEOTIDE SEQUENCE [LARGE SCALE GENOMIC DNA]</scope>
    <source>
        <strain evidence="1 2">C2J</strain>
    </source>
</reference>
<dbReference type="EMBL" id="CP009508">
    <property type="protein sequence ID" value="AKB36722.1"/>
    <property type="molecule type" value="Genomic_DNA"/>
</dbReference>
<keyword evidence="1" id="KW-0808">Transferase</keyword>
<dbReference type="STRING" id="1434118.MSSAC_2132"/>
<sequence length="40" mass="4237">MHTFLSGYGVSKAASISSRLGTYVVSKSGSVPEYSEVLIK</sequence>
<dbReference type="EC" id="2.7.1.4" evidence="1"/>
<dbReference type="AlphaFoldDB" id="A0A0E3PQ60"/>
<protein>
    <submittedName>
        <fullName evidence="1">Fructokinase</fullName>
        <ecNumber evidence="1">2.7.1.4</ecNumber>
    </submittedName>
</protein>
<keyword evidence="1" id="KW-0418">Kinase</keyword>
<evidence type="ECO:0000313" key="2">
    <source>
        <dbReference type="Proteomes" id="UP000033123"/>
    </source>
</evidence>